<dbReference type="Proteomes" id="UP000186102">
    <property type="component" value="Unassembled WGS sequence"/>
</dbReference>
<organism evidence="1 2">
    <name type="scientific">Desulfosporosinus metallidurans</name>
    <dbReference type="NCBI Taxonomy" id="1888891"/>
    <lineage>
        <taxon>Bacteria</taxon>
        <taxon>Bacillati</taxon>
        <taxon>Bacillota</taxon>
        <taxon>Clostridia</taxon>
        <taxon>Eubacteriales</taxon>
        <taxon>Desulfitobacteriaceae</taxon>
        <taxon>Desulfosporosinus</taxon>
    </lineage>
</organism>
<evidence type="ECO:0000313" key="2">
    <source>
        <dbReference type="Proteomes" id="UP000186102"/>
    </source>
</evidence>
<dbReference type="RefSeq" id="WP_075363856.1">
    <property type="nucleotide sequence ID" value="NZ_MLBF01000005.1"/>
</dbReference>
<protein>
    <recommendedName>
        <fullName evidence="3">Zinc-binding protein</fullName>
    </recommendedName>
</protein>
<evidence type="ECO:0000313" key="1">
    <source>
        <dbReference type="EMBL" id="OLN32995.1"/>
    </source>
</evidence>
<dbReference type="InterPro" id="IPR014958">
    <property type="entry name" value="DGC"/>
</dbReference>
<dbReference type="STRING" id="1888891.DSOL_1106"/>
<reference evidence="1 2" key="1">
    <citation type="submission" date="2016-09" db="EMBL/GenBank/DDBJ databases">
        <title>Complete genome of Desulfosporosinus sp. OL.</title>
        <authorList>
            <person name="Mardanov A."/>
            <person name="Beletsky A."/>
            <person name="Panova A."/>
            <person name="Karnachuk O."/>
            <person name="Ravin N."/>
        </authorList>
    </citation>
    <scope>NUCLEOTIDE SEQUENCE [LARGE SCALE GENOMIC DNA]</scope>
    <source>
        <strain evidence="1 2">OL</strain>
    </source>
</reference>
<name>A0A1Q8R092_9FIRM</name>
<gene>
    <name evidence="1" type="ORF">DSOL_1106</name>
</gene>
<sequence length="120" mass="12912">MKIGIVACSGASNTGILTTKASLKALSKDENLGIVCAMGIPLGLENIVTNAKKHDKFIALNGCELQCATKALATIELKPDQNVVLTKDLNIAKNKNYDEETHLEEVVEFVLDAARSLKEE</sequence>
<accession>A0A1Q8R092</accession>
<dbReference type="AlphaFoldDB" id="A0A1Q8R092"/>
<comment type="caution">
    <text evidence="1">The sequence shown here is derived from an EMBL/GenBank/DDBJ whole genome shotgun (WGS) entry which is preliminary data.</text>
</comment>
<evidence type="ECO:0008006" key="3">
    <source>
        <dbReference type="Google" id="ProtNLM"/>
    </source>
</evidence>
<keyword evidence="2" id="KW-1185">Reference proteome</keyword>
<dbReference type="EMBL" id="MLBF01000005">
    <property type="protein sequence ID" value="OLN32995.1"/>
    <property type="molecule type" value="Genomic_DNA"/>
</dbReference>
<proteinExistence type="predicted"/>
<dbReference type="Pfam" id="PF08859">
    <property type="entry name" value="DGC"/>
    <property type="match status" value="1"/>
</dbReference>